<keyword evidence="3" id="KW-0378">Hydrolase</keyword>
<comment type="subunit">
    <text evidence="2">Homodimer.</text>
</comment>
<dbReference type="AlphaFoldDB" id="A0A4C1WWD0"/>
<gene>
    <name evidence="8" type="ORF">EVAR_50788_1</name>
</gene>
<accession>A0A4C1WWD0</accession>
<evidence type="ECO:0000256" key="3">
    <source>
        <dbReference type="ARBA" id="ARBA00022801"/>
    </source>
</evidence>
<evidence type="ECO:0000256" key="2">
    <source>
        <dbReference type="ARBA" id="ARBA00011738"/>
    </source>
</evidence>
<evidence type="ECO:0000256" key="4">
    <source>
        <dbReference type="ARBA" id="ARBA00023180"/>
    </source>
</evidence>
<evidence type="ECO:0000256" key="5">
    <source>
        <dbReference type="ARBA" id="ARBA00023295"/>
    </source>
</evidence>
<name>A0A4C1WWD0_EUMVA</name>
<comment type="similarity">
    <text evidence="1 6">Belongs to the glycosyl hydrolase 1 family.</text>
</comment>
<evidence type="ECO:0000313" key="8">
    <source>
        <dbReference type="EMBL" id="GBP54375.1"/>
    </source>
</evidence>
<evidence type="ECO:0000313" key="9">
    <source>
        <dbReference type="Proteomes" id="UP000299102"/>
    </source>
</evidence>
<keyword evidence="5" id="KW-0326">Glycosidase</keyword>
<keyword evidence="9" id="KW-1185">Reference proteome</keyword>
<dbReference type="PANTHER" id="PTHR10353:SF36">
    <property type="entry name" value="LP05116P"/>
    <property type="match status" value="1"/>
</dbReference>
<dbReference type="PANTHER" id="PTHR10353">
    <property type="entry name" value="GLYCOSYL HYDROLASE"/>
    <property type="match status" value="1"/>
</dbReference>
<dbReference type="GO" id="GO:0008422">
    <property type="term" value="F:beta-glucosidase activity"/>
    <property type="evidence" value="ECO:0007669"/>
    <property type="project" value="TreeGrafter"/>
</dbReference>
<dbReference type="InterPro" id="IPR001360">
    <property type="entry name" value="Glyco_hydro_1"/>
</dbReference>
<dbReference type="OrthoDB" id="65569at2759"/>
<dbReference type="Proteomes" id="UP000299102">
    <property type="component" value="Unassembled WGS sequence"/>
</dbReference>
<dbReference type="SUPFAM" id="SSF51445">
    <property type="entry name" value="(Trans)glycosidases"/>
    <property type="match status" value="1"/>
</dbReference>
<evidence type="ECO:0000256" key="6">
    <source>
        <dbReference type="RuleBase" id="RU003690"/>
    </source>
</evidence>
<dbReference type="EMBL" id="BGZK01000645">
    <property type="protein sequence ID" value="GBP54375.1"/>
    <property type="molecule type" value="Genomic_DNA"/>
</dbReference>
<keyword evidence="4" id="KW-0325">Glycoprotein</keyword>
<dbReference type="FunFam" id="3.20.20.80:FF:000013">
    <property type="entry name" value="lactase-phlorizin hydrolase"/>
    <property type="match status" value="1"/>
</dbReference>
<dbReference type="Gene3D" id="3.20.20.80">
    <property type="entry name" value="Glycosidases"/>
    <property type="match status" value="1"/>
</dbReference>
<dbReference type="GO" id="GO:0005975">
    <property type="term" value="P:carbohydrate metabolic process"/>
    <property type="evidence" value="ECO:0007669"/>
    <property type="project" value="InterPro"/>
</dbReference>
<dbReference type="PROSITE" id="PS00653">
    <property type="entry name" value="GLYCOSYL_HYDROL_F1_2"/>
    <property type="match status" value="1"/>
</dbReference>
<dbReference type="STRING" id="151549.A0A4C1WWD0"/>
<feature type="region of interest" description="Disordered" evidence="7">
    <location>
        <begin position="1"/>
        <end position="22"/>
    </location>
</feature>
<dbReference type="Pfam" id="PF00232">
    <property type="entry name" value="Glyco_hydro_1"/>
    <property type="match status" value="1"/>
</dbReference>
<reference evidence="8 9" key="1">
    <citation type="journal article" date="2019" name="Commun. Biol.">
        <title>The bagworm genome reveals a unique fibroin gene that provides high tensile strength.</title>
        <authorList>
            <person name="Kono N."/>
            <person name="Nakamura H."/>
            <person name="Ohtoshi R."/>
            <person name="Tomita M."/>
            <person name="Numata K."/>
            <person name="Arakawa K."/>
        </authorList>
    </citation>
    <scope>NUCLEOTIDE SEQUENCE [LARGE SCALE GENOMIC DNA]</scope>
</reference>
<comment type="caution">
    <text evidence="8">The sequence shown here is derived from an EMBL/GenBank/DDBJ whole genome shotgun (WGS) entry which is preliminary data.</text>
</comment>
<dbReference type="PRINTS" id="PR00131">
    <property type="entry name" value="GLHYDRLASE1"/>
</dbReference>
<protein>
    <submittedName>
        <fullName evidence="8">Myrosinase 1</fullName>
    </submittedName>
</protein>
<evidence type="ECO:0000256" key="1">
    <source>
        <dbReference type="ARBA" id="ARBA00010838"/>
    </source>
</evidence>
<organism evidence="8 9">
    <name type="scientific">Eumeta variegata</name>
    <name type="common">Bagworm moth</name>
    <name type="synonym">Eumeta japonica</name>
    <dbReference type="NCBI Taxonomy" id="151549"/>
    <lineage>
        <taxon>Eukaryota</taxon>
        <taxon>Metazoa</taxon>
        <taxon>Ecdysozoa</taxon>
        <taxon>Arthropoda</taxon>
        <taxon>Hexapoda</taxon>
        <taxon>Insecta</taxon>
        <taxon>Pterygota</taxon>
        <taxon>Neoptera</taxon>
        <taxon>Endopterygota</taxon>
        <taxon>Lepidoptera</taxon>
        <taxon>Glossata</taxon>
        <taxon>Ditrysia</taxon>
        <taxon>Tineoidea</taxon>
        <taxon>Psychidae</taxon>
        <taxon>Oiketicinae</taxon>
        <taxon>Eumeta</taxon>
    </lineage>
</organism>
<evidence type="ECO:0000256" key="7">
    <source>
        <dbReference type="SAM" id="MobiDB-lite"/>
    </source>
</evidence>
<dbReference type="InterPro" id="IPR017853">
    <property type="entry name" value="GH"/>
</dbReference>
<dbReference type="InterPro" id="IPR033132">
    <property type="entry name" value="GH_1_N_CS"/>
</dbReference>
<feature type="compositionally biased region" description="Polar residues" evidence="7">
    <location>
        <begin position="10"/>
        <end position="22"/>
    </location>
</feature>
<sequence>MPSFMPVEPTETSQFQTNATDPGQQLAIPARRQELIFFCPLNEVADLFSILAGWLSGLHGNSTGRPLLEFPPEFMFGVSTAAYQIEGGWKADDKSPSIWDVSVHKDPCWIANCSSGDVAADSYHLYERDAAMLAELGVDFYRFSISWPRVLPEGPGRGGARSAAGFAYYRRLIAQLKQRGIQPFVTLYHWDLPQYLQDLGGWTNPLIVDWFTDYARVVFEELGDDIKYWTTINEPFTFCWFGYGLKTFAPRVNLPELGVYLCAKHVVLAHAKVYRIYRDEFKMRQNGKLGISNCLHWYEPVTKSLEDIKAVNDILEFQGGLFTSPVYSKAGDFPGIVKEIVANKSAEQGYSGSRLSLLTAQEVEYVRGTYDFLGVNHYSTYVVYRNATAANRTSNAVYGLAAAPSYLDDIGVGLTVDPKWLKSPVSSTSAYFPSGFYKLLTYLRKKYDNPPLIITEHGWPTAAGLKDDDRIKYMRGYLGALQQAVQDGSDVRGYAVRSLMDGFEWTSGYVRRFGLYEVDFESARRVREPRKSAYVYQEIIRSRVVDPRYVPSNYTTIKRLQL</sequence>
<proteinExistence type="inferred from homology"/>